<evidence type="ECO:0000256" key="5">
    <source>
        <dbReference type="ARBA" id="ARBA00022692"/>
    </source>
</evidence>
<feature type="domain" description="Imelysin-like" evidence="10">
    <location>
        <begin position="443"/>
        <end position="672"/>
    </location>
</feature>
<name>A0A2V4NNA5_9ACTN</name>
<feature type="transmembrane region" description="Helical" evidence="9">
    <location>
        <begin position="303"/>
        <end position="323"/>
    </location>
</feature>
<keyword evidence="8 9" id="KW-0472">Membrane</keyword>
<feature type="transmembrane region" description="Helical" evidence="9">
    <location>
        <begin position="74"/>
        <end position="93"/>
    </location>
</feature>
<sequence length="686" mass="71362">MWDDAFPSFLIGLREGLEAGLIVSILVATLVRSDQKSRLPQVWTGVLAAVALALSFGAVLTFTAANLSGTAQEAFGGTLSVVAVAFVTGMVFWMRRSARNLSSEIREKVTAALAMGSGMLVLTSFLAVGREGLETSLFLWTTARSAGEATGPAIGAAIGLLLATGLCWGLYRRVLKINLTRFFTGTGLVLIVIAAGVLSYGLRDLQEGGVLPGGHAYAFDLSGSLDAGSWYATLVQGVFNLTVTMTWLQVAGYLGYLAVVLTLFVRGLRPAAPKPAPAVVEQAAGEEAAEPAPAATPAAGRRWLLPAALVTVPAVAAAAVIAFSDGKPAGAATVTVSDAQAECGKGFTVPQPGRQTFQMHNTGSKTSEVYLVNPATSAVYGEIEGLAPGTTRPLTATIGSGDLAWRCVPTGGDPVTSASVHVTGGTAVKAVLPVAEDDLKAPLDQYKGYVNGGLAELLTLTQKLQADVHGGDLTAAKADWLTAHLRYSSLGAAYGTFADLDKKINGRADGLPAGVADQDFTGFHRVEYGLWHGQSAADLTPAADRLSADVADLVQKFPGQDFDAADLPLRSHEILENTLQFELSGGTDEGSGTNLATAEANVAGTRELLTVLQPLIEQRSPELLATVNAGMKRVGDLLAGAHRADGSWTPVQQLDPRTRAQLNGATGQLLEDLAPIPDLLEIRKSA</sequence>
<evidence type="ECO:0000256" key="3">
    <source>
        <dbReference type="ARBA" id="ARBA00005989"/>
    </source>
</evidence>
<dbReference type="EMBL" id="PYBW01000006">
    <property type="protein sequence ID" value="PYC88124.1"/>
    <property type="molecule type" value="Genomic_DNA"/>
</dbReference>
<dbReference type="InterPro" id="IPR004923">
    <property type="entry name" value="FTR1/Fip1/EfeU"/>
</dbReference>
<gene>
    <name evidence="11" type="ORF">C7C46_01360</name>
</gene>
<evidence type="ECO:0000259" key="10">
    <source>
        <dbReference type="Pfam" id="PF09375"/>
    </source>
</evidence>
<evidence type="ECO:0000256" key="8">
    <source>
        <dbReference type="ARBA" id="ARBA00023136"/>
    </source>
</evidence>
<organism evidence="11 12">
    <name type="scientific">Streptomyces tateyamensis</name>
    <dbReference type="NCBI Taxonomy" id="565073"/>
    <lineage>
        <taxon>Bacteria</taxon>
        <taxon>Bacillati</taxon>
        <taxon>Actinomycetota</taxon>
        <taxon>Actinomycetes</taxon>
        <taxon>Kitasatosporales</taxon>
        <taxon>Streptomycetaceae</taxon>
        <taxon>Streptomyces</taxon>
    </lineage>
</organism>
<dbReference type="PANTHER" id="PTHR31632">
    <property type="entry name" value="IRON TRANSPORTER FTH1"/>
    <property type="match status" value="1"/>
</dbReference>
<keyword evidence="5 9" id="KW-0812">Transmembrane</keyword>
<feature type="transmembrane region" description="Helical" evidence="9">
    <location>
        <begin position="182"/>
        <end position="202"/>
    </location>
</feature>
<keyword evidence="12" id="KW-1185">Reference proteome</keyword>
<dbReference type="OrthoDB" id="7260758at2"/>
<feature type="transmembrane region" description="Helical" evidence="9">
    <location>
        <begin position="149"/>
        <end position="170"/>
    </location>
</feature>
<dbReference type="CDD" id="cd14656">
    <property type="entry name" value="Imelysin-like_EfeO"/>
    <property type="match status" value="1"/>
</dbReference>
<dbReference type="InterPro" id="IPR034981">
    <property type="entry name" value="Imelysin-like_EfeO/Algp7"/>
</dbReference>
<dbReference type="InterPro" id="IPR018976">
    <property type="entry name" value="Imelysin-like"/>
</dbReference>
<dbReference type="Gene3D" id="1.20.1420.20">
    <property type="entry name" value="M75 peptidase, HXXE motif"/>
    <property type="match status" value="1"/>
</dbReference>
<comment type="similarity">
    <text evidence="4">Belongs to the oxidase-dependent Fe transporter (OFeT) (TC 9.A.10.1) family.</text>
</comment>
<dbReference type="AlphaFoldDB" id="A0A2V4NNA5"/>
<protein>
    <submittedName>
        <fullName evidence="11">Iron permease</fullName>
    </submittedName>
</protein>
<feature type="transmembrane region" description="Helical" evidence="9">
    <location>
        <begin position="42"/>
        <end position="62"/>
    </location>
</feature>
<feature type="transmembrane region" description="Helical" evidence="9">
    <location>
        <begin position="6"/>
        <end position="30"/>
    </location>
</feature>
<dbReference type="Pfam" id="PF03239">
    <property type="entry name" value="FTR1"/>
    <property type="match status" value="1"/>
</dbReference>
<comment type="caution">
    <text evidence="11">The sequence shown here is derived from an EMBL/GenBank/DDBJ whole genome shotgun (WGS) entry which is preliminary data.</text>
</comment>
<dbReference type="PANTHER" id="PTHR31632:SF2">
    <property type="entry name" value="PLASMA MEMBRANE IRON PERMEASE"/>
    <property type="match status" value="1"/>
</dbReference>
<dbReference type="RefSeq" id="WP_110664699.1">
    <property type="nucleotide sequence ID" value="NZ_PYBW01000006.1"/>
</dbReference>
<evidence type="ECO:0000256" key="9">
    <source>
        <dbReference type="SAM" id="Phobius"/>
    </source>
</evidence>
<evidence type="ECO:0000256" key="6">
    <source>
        <dbReference type="ARBA" id="ARBA00022729"/>
    </source>
</evidence>
<evidence type="ECO:0000256" key="2">
    <source>
        <dbReference type="ARBA" id="ARBA00004196"/>
    </source>
</evidence>
<comment type="subcellular location">
    <subcellularLocation>
        <location evidence="2">Cell envelope</location>
    </subcellularLocation>
    <subcellularLocation>
        <location evidence="1">Membrane</location>
        <topology evidence="1">Multi-pass membrane protein</topology>
    </subcellularLocation>
</comment>
<dbReference type="Pfam" id="PF09375">
    <property type="entry name" value="Peptidase_M75"/>
    <property type="match status" value="1"/>
</dbReference>
<evidence type="ECO:0000256" key="4">
    <source>
        <dbReference type="ARBA" id="ARBA00008333"/>
    </source>
</evidence>
<feature type="transmembrane region" description="Helical" evidence="9">
    <location>
        <begin position="109"/>
        <end position="129"/>
    </location>
</feature>
<dbReference type="GO" id="GO:0030313">
    <property type="term" value="C:cell envelope"/>
    <property type="evidence" value="ECO:0007669"/>
    <property type="project" value="UniProtKB-SubCell"/>
</dbReference>
<dbReference type="InterPro" id="IPR038352">
    <property type="entry name" value="Imelysin_sf"/>
</dbReference>
<comment type="similarity">
    <text evidence="3">Belongs to the EfeM/EfeO family.</text>
</comment>
<keyword evidence="6" id="KW-0732">Signal</keyword>
<dbReference type="NCBIfam" id="NF041756">
    <property type="entry name" value="EfeU"/>
    <property type="match status" value="1"/>
</dbReference>
<dbReference type="GO" id="GO:0033573">
    <property type="term" value="C:high-affinity iron permease complex"/>
    <property type="evidence" value="ECO:0007669"/>
    <property type="project" value="InterPro"/>
</dbReference>
<keyword evidence="7 9" id="KW-1133">Transmembrane helix</keyword>
<reference evidence="11 12" key="1">
    <citation type="submission" date="2018-03" db="EMBL/GenBank/DDBJ databases">
        <title>Bioinformatic expansion and discovery of thiopeptide antibiotics.</title>
        <authorList>
            <person name="Schwalen C.J."/>
            <person name="Hudson G.A."/>
            <person name="Mitchell D.A."/>
        </authorList>
    </citation>
    <scope>NUCLEOTIDE SEQUENCE [LARGE SCALE GENOMIC DNA]</scope>
    <source>
        <strain evidence="11 12">ATCC 21389</strain>
    </source>
</reference>
<evidence type="ECO:0000256" key="1">
    <source>
        <dbReference type="ARBA" id="ARBA00004141"/>
    </source>
</evidence>
<evidence type="ECO:0000313" key="12">
    <source>
        <dbReference type="Proteomes" id="UP000248039"/>
    </source>
</evidence>
<evidence type="ECO:0000256" key="7">
    <source>
        <dbReference type="ARBA" id="ARBA00022989"/>
    </source>
</evidence>
<proteinExistence type="inferred from homology"/>
<dbReference type="GO" id="GO:0015093">
    <property type="term" value="F:ferrous iron transmembrane transporter activity"/>
    <property type="evidence" value="ECO:0007669"/>
    <property type="project" value="TreeGrafter"/>
</dbReference>
<accession>A0A2V4NNA5</accession>
<evidence type="ECO:0000313" key="11">
    <source>
        <dbReference type="EMBL" id="PYC88124.1"/>
    </source>
</evidence>
<dbReference type="Proteomes" id="UP000248039">
    <property type="component" value="Unassembled WGS sequence"/>
</dbReference>
<feature type="transmembrane region" description="Helical" evidence="9">
    <location>
        <begin position="247"/>
        <end position="265"/>
    </location>
</feature>